<evidence type="ECO:0000313" key="4">
    <source>
        <dbReference type="Proteomes" id="UP001221142"/>
    </source>
</evidence>
<dbReference type="SUPFAM" id="SSF48452">
    <property type="entry name" value="TPR-like"/>
    <property type="match status" value="1"/>
</dbReference>
<dbReference type="PANTHER" id="PTHR19959:SF119">
    <property type="entry name" value="FUNGAL LIPASE-LIKE DOMAIN-CONTAINING PROTEIN"/>
    <property type="match status" value="1"/>
</dbReference>
<feature type="region of interest" description="Disordered" evidence="1">
    <location>
        <begin position="1"/>
        <end position="40"/>
    </location>
</feature>
<feature type="compositionally biased region" description="Polar residues" evidence="1">
    <location>
        <begin position="23"/>
        <end position="37"/>
    </location>
</feature>
<protein>
    <submittedName>
        <fullName evidence="3">CHAT domain-containing protein</fullName>
    </submittedName>
</protein>
<dbReference type="Gene3D" id="1.25.40.10">
    <property type="entry name" value="Tetratricopeptide repeat domain"/>
    <property type="match status" value="3"/>
</dbReference>
<sequence>MSSIEHFPSRPPNFPGNHPVIQTPGSAKYATSTQTGSVPHFHLTASPSRSTAPGTMNFINDIQHFFARNSSKDIEKHIRRCRRDLESFQESQDTPARINSLGNLANAIKARFDLRGDLADLDEVIQLQRAALALLPPLDAGYPMALEARATALTSLGSTLQMRYQQQGDLADLTEVIVLQQEALALCIPGHPTRSDCLNNLGVALKTRFLVSRDLNDLNKSLGLHEEALSLRSGTHPARGNSLHNFAVTLLLRFSLSANLADIDKAISLHREALTLHAPPHPNYGASLNNLANSLRERFEQSADIKDLDEAIKLGNTALALLAKPHPDRGSALNNLALAIQARFERQGNPEDIHEAILLHRHVLVLHARPHPFYNGSVNNLASALQTRFELLGDIQDVSEAIQLQREALASDPGSDASLNNLAAALQRRAVEQGDVKDIDEAIELLQEALLASTGPDRGMVLINQGAVYCVKFRLTEDQSDITKAIQLSREAVAFHPPPHPWSSTSVINLANALQMGYNTRTCLSDLAEAMKLRFSQARDPKDLQESLQLHRAALELRGPLHPGRSTFLNNLATCLAEAFNYSKEGHYLDEACTLFREASIPLTASIFNRFYYAKGWATAAAQYNHASAIEAYHPLDLDLASRLKILSTARSNGLASEAASYAVSIGEYDTAVVFLEAGRSIFWSNALHLRMDLETLDRSQPQLSRKLRELSRQLEKISYRDTSREKLTVPRQRLVSIESEAAYSHTLNTQWEEAIKAVRLVSGFQDFMKPKGIDALKSAAVAGPIVMLGTTEQTCFVLLTVAKTDVLVGLSRSASDSAPNRLHAKIEGSVGPEDALRGVLSELWMKVAKPVFDALGLQKTSNPGRLWWCPIGRLAFLPIHAAGIYGVGKTDCVSQYLVSSYVPTVSALLDRPVATTRDFKVTAIIEPHAPGCLPLPGARDELRKLTARVPQGLLTALVNTTVESARTHLPGSSIVHFACHGTQDIARPLQSGLALSDGRLMISDIMRRPEGNDPERHMALAFLSACETAKGDQDVPDESMHLAGTLLFSGFRGVVATMW</sequence>
<proteinExistence type="predicted"/>
<dbReference type="Pfam" id="PF13374">
    <property type="entry name" value="TPR_10"/>
    <property type="match status" value="1"/>
</dbReference>
<dbReference type="AlphaFoldDB" id="A0AAD7BS83"/>
<evidence type="ECO:0000259" key="2">
    <source>
        <dbReference type="Pfam" id="PF12770"/>
    </source>
</evidence>
<dbReference type="InterPro" id="IPR024983">
    <property type="entry name" value="CHAT_dom"/>
</dbReference>
<gene>
    <name evidence="3" type="ORF">FB45DRAFT_1004484</name>
</gene>
<organism evidence="3 4">
    <name type="scientific">Roridomyces roridus</name>
    <dbReference type="NCBI Taxonomy" id="1738132"/>
    <lineage>
        <taxon>Eukaryota</taxon>
        <taxon>Fungi</taxon>
        <taxon>Dikarya</taxon>
        <taxon>Basidiomycota</taxon>
        <taxon>Agaricomycotina</taxon>
        <taxon>Agaricomycetes</taxon>
        <taxon>Agaricomycetidae</taxon>
        <taxon>Agaricales</taxon>
        <taxon>Marasmiineae</taxon>
        <taxon>Mycenaceae</taxon>
        <taxon>Roridomyces</taxon>
    </lineage>
</organism>
<accession>A0AAD7BS83</accession>
<evidence type="ECO:0000256" key="1">
    <source>
        <dbReference type="SAM" id="MobiDB-lite"/>
    </source>
</evidence>
<feature type="domain" description="CHAT" evidence="2">
    <location>
        <begin position="840"/>
        <end position="1060"/>
    </location>
</feature>
<keyword evidence="4" id="KW-1185">Reference proteome</keyword>
<dbReference type="EMBL" id="JARKIF010000010">
    <property type="protein sequence ID" value="KAJ7629115.1"/>
    <property type="molecule type" value="Genomic_DNA"/>
</dbReference>
<dbReference type="Pfam" id="PF12770">
    <property type="entry name" value="CHAT"/>
    <property type="match status" value="1"/>
</dbReference>
<dbReference type="InterPro" id="IPR011990">
    <property type="entry name" value="TPR-like_helical_dom_sf"/>
</dbReference>
<dbReference type="Proteomes" id="UP001221142">
    <property type="component" value="Unassembled WGS sequence"/>
</dbReference>
<dbReference type="PANTHER" id="PTHR19959">
    <property type="entry name" value="KINESIN LIGHT CHAIN"/>
    <property type="match status" value="1"/>
</dbReference>
<name>A0AAD7BS83_9AGAR</name>
<dbReference type="SUPFAM" id="SSF81901">
    <property type="entry name" value="HCP-like"/>
    <property type="match status" value="1"/>
</dbReference>
<comment type="caution">
    <text evidence="3">The sequence shown here is derived from an EMBL/GenBank/DDBJ whole genome shotgun (WGS) entry which is preliminary data.</text>
</comment>
<evidence type="ECO:0000313" key="3">
    <source>
        <dbReference type="EMBL" id="KAJ7629115.1"/>
    </source>
</evidence>
<reference evidence="3" key="1">
    <citation type="submission" date="2023-03" db="EMBL/GenBank/DDBJ databases">
        <title>Massive genome expansion in bonnet fungi (Mycena s.s.) driven by repeated elements and novel gene families across ecological guilds.</title>
        <authorList>
            <consortium name="Lawrence Berkeley National Laboratory"/>
            <person name="Harder C.B."/>
            <person name="Miyauchi S."/>
            <person name="Viragh M."/>
            <person name="Kuo A."/>
            <person name="Thoen E."/>
            <person name="Andreopoulos B."/>
            <person name="Lu D."/>
            <person name="Skrede I."/>
            <person name="Drula E."/>
            <person name="Henrissat B."/>
            <person name="Morin E."/>
            <person name="Kohler A."/>
            <person name="Barry K."/>
            <person name="LaButti K."/>
            <person name="Morin E."/>
            <person name="Salamov A."/>
            <person name="Lipzen A."/>
            <person name="Mereny Z."/>
            <person name="Hegedus B."/>
            <person name="Baldrian P."/>
            <person name="Stursova M."/>
            <person name="Weitz H."/>
            <person name="Taylor A."/>
            <person name="Grigoriev I.V."/>
            <person name="Nagy L.G."/>
            <person name="Martin F."/>
            <person name="Kauserud H."/>
        </authorList>
    </citation>
    <scope>NUCLEOTIDE SEQUENCE</scope>
    <source>
        <strain evidence="3">9284</strain>
    </source>
</reference>